<sequence length="130" mass="14429">MRLILVSINNMNNTVKVNLSITLPGSVMLSQQAAENTPNSFNEFKIEVSGPKGENREVLTIQTRKSVPASQSLNISKDAYDAMIDKELCPYWCKAGAWAGMNDKMRLEAHLKRIAEGLGGTSFTYQVFED</sequence>
<evidence type="ECO:0000313" key="1">
    <source>
        <dbReference type="EMBL" id="WEY17593.1"/>
    </source>
</evidence>
<proteinExistence type="predicted"/>
<reference evidence="1" key="1">
    <citation type="journal article" date="2023" name="bioRxiv">
        <title>Novel crAssphage isolates exhibit conserved gene order and purifying selection of the host specificity protein.</title>
        <authorList>
            <person name="Papudeshi B."/>
            <person name="Vega A.A."/>
            <person name="Souza C."/>
            <person name="Giles S.K."/>
            <person name="Mallawaarachchi V."/>
            <person name="Roach M.J."/>
            <person name="An M."/>
            <person name="Jacobson N."/>
            <person name="McNair K."/>
            <person name="Mora M.F."/>
            <person name="Pastrana K."/>
            <person name="Leigh C."/>
            <person name="Cram C."/>
            <person name="Plewa W.S."/>
            <person name="Grigson S.R."/>
            <person name="Bouras G."/>
            <person name="Decewicz P."/>
            <person name="Luque A."/>
            <person name="Droit L."/>
            <person name="Handley S.A."/>
            <person name="Segall A.M."/>
            <person name="Dinsdale E.A."/>
            <person name="Edwards R.A."/>
        </authorList>
    </citation>
    <scope>NUCLEOTIDE SEQUENCE</scope>
    <source>
        <strain evidence="1">Bc03</strain>
    </source>
</reference>
<protein>
    <submittedName>
        <fullName evidence="1">Uncharacterized protein</fullName>
    </submittedName>
</protein>
<keyword evidence="2" id="KW-1185">Reference proteome</keyword>
<accession>A0AAF0DPS3</accession>
<organism evidence="1 2">
    <name type="scientific">Kolpuevirus sp. 'frurule'</name>
    <dbReference type="NCBI Taxonomy" id="3028514"/>
    <lineage>
        <taxon>Viruses</taxon>
        <taxon>Duplodnaviria</taxon>
        <taxon>Heunggongvirae</taxon>
        <taxon>Uroviricota</taxon>
        <taxon>Caudoviricetes</taxon>
        <taxon>Crassvirales</taxon>
        <taxon>Steigviridae</taxon>
        <taxon>Asinivirinae</taxon>
        <taxon>Kolpuevirus</taxon>
    </lineage>
</organism>
<name>A0AAF0DPS3_9CAUD</name>
<dbReference type="Proteomes" id="UP001225300">
    <property type="component" value="Segment"/>
</dbReference>
<evidence type="ECO:0000313" key="2">
    <source>
        <dbReference type="Proteomes" id="UP001225300"/>
    </source>
</evidence>
<dbReference type="EMBL" id="OQ198718">
    <property type="protein sequence ID" value="WEY17593.1"/>
    <property type="molecule type" value="Genomic_DNA"/>
</dbReference>